<evidence type="ECO:0000256" key="1">
    <source>
        <dbReference type="ARBA" id="ARBA00004651"/>
    </source>
</evidence>
<dbReference type="InterPro" id="IPR003856">
    <property type="entry name" value="LPS_length_determ_N"/>
</dbReference>
<keyword evidence="3 6" id="KW-0812">Transmembrane</keyword>
<comment type="caution">
    <text evidence="8">The sequence shown here is derived from an EMBL/GenBank/DDBJ whole genome shotgun (WGS) entry which is preliminary data.</text>
</comment>
<feature type="domain" description="Polysaccharide chain length determinant N-terminal" evidence="7">
    <location>
        <begin position="14"/>
        <end position="110"/>
    </location>
</feature>
<dbReference type="Proteomes" id="UP001139353">
    <property type="component" value="Unassembled WGS sequence"/>
</dbReference>
<evidence type="ECO:0000313" key="9">
    <source>
        <dbReference type="Proteomes" id="UP001139353"/>
    </source>
</evidence>
<dbReference type="PANTHER" id="PTHR32309:SF13">
    <property type="entry name" value="FERRIC ENTEROBACTIN TRANSPORT PROTEIN FEPE"/>
    <property type="match status" value="1"/>
</dbReference>
<evidence type="ECO:0000256" key="4">
    <source>
        <dbReference type="ARBA" id="ARBA00022989"/>
    </source>
</evidence>
<keyword evidence="5 6" id="KW-0472">Membrane</keyword>
<reference evidence="8" key="1">
    <citation type="submission" date="2021-11" db="EMBL/GenBank/DDBJ databases">
        <title>BS-T2-15 a new species belonging to the Comamonadaceae family isolated from the soil of a French oak forest.</title>
        <authorList>
            <person name="Mieszkin S."/>
            <person name="Alain K."/>
        </authorList>
    </citation>
    <scope>NUCLEOTIDE SEQUENCE</scope>
    <source>
        <strain evidence="8">BS-T2-15</strain>
    </source>
</reference>
<sequence length="367" mass="40041">MADHDQSLPEGESELSLQEFLRPISQRWRMLLAAPFVFGAIGAGVSYLITPVFESHTTFLPPQQQQSSAAAALASLGSLTGLATGGGIKSPVDEYIGLMQSETVQDRIIDRFKLMQVYELKYRDQTRVALAHRSKIAADKKSGMITVQVEDTDPQRAAEMANQYVQELRAMTSTLAVSEAQQRRVFFENQLQATKVRLVAAQTALQASGFDAGAIKAEPHATAEAYAKARADLASAQVRLETMRGSMADTSPQVMQLSITVAALQRQVDSLERSGADASGSSPDYIGKYREFKYQETLFDLMAKQYELARADESREGALIQVVDPARPAERRIWPKRALITLGAAIGGTLLLGLIIALAARLRPAKP</sequence>
<dbReference type="GO" id="GO:0005886">
    <property type="term" value="C:plasma membrane"/>
    <property type="evidence" value="ECO:0007669"/>
    <property type="project" value="UniProtKB-SubCell"/>
</dbReference>
<feature type="transmembrane region" description="Helical" evidence="6">
    <location>
        <begin position="338"/>
        <end position="360"/>
    </location>
</feature>
<comment type="subcellular location">
    <subcellularLocation>
        <location evidence="1">Cell membrane</location>
        <topology evidence="1">Multi-pass membrane protein</topology>
    </subcellularLocation>
</comment>
<keyword evidence="9" id="KW-1185">Reference proteome</keyword>
<dbReference type="GO" id="GO:0004713">
    <property type="term" value="F:protein tyrosine kinase activity"/>
    <property type="evidence" value="ECO:0007669"/>
    <property type="project" value="TreeGrafter"/>
</dbReference>
<evidence type="ECO:0000256" key="5">
    <source>
        <dbReference type="ARBA" id="ARBA00023136"/>
    </source>
</evidence>
<proteinExistence type="predicted"/>
<evidence type="ECO:0000256" key="3">
    <source>
        <dbReference type="ARBA" id="ARBA00022692"/>
    </source>
</evidence>
<evidence type="ECO:0000313" key="8">
    <source>
        <dbReference type="EMBL" id="MCK9688345.1"/>
    </source>
</evidence>
<organism evidence="8 9">
    <name type="scientific">Scleromatobacter humisilvae</name>
    <dbReference type="NCBI Taxonomy" id="2897159"/>
    <lineage>
        <taxon>Bacteria</taxon>
        <taxon>Pseudomonadati</taxon>
        <taxon>Pseudomonadota</taxon>
        <taxon>Betaproteobacteria</taxon>
        <taxon>Burkholderiales</taxon>
        <taxon>Sphaerotilaceae</taxon>
        <taxon>Scleromatobacter</taxon>
    </lineage>
</organism>
<protein>
    <submittedName>
        <fullName evidence="8">Wzz/FepE/Etk N-terminal domain-containing protein</fullName>
    </submittedName>
</protein>
<name>A0A9X1YNS0_9BURK</name>
<evidence type="ECO:0000256" key="6">
    <source>
        <dbReference type="SAM" id="Phobius"/>
    </source>
</evidence>
<dbReference type="Gene3D" id="3.30.1890.10">
    <property type="entry name" value="FepE-like"/>
    <property type="match status" value="1"/>
</dbReference>
<keyword evidence="4 6" id="KW-1133">Transmembrane helix</keyword>
<dbReference type="RefSeq" id="WP_275684387.1">
    <property type="nucleotide sequence ID" value="NZ_JAJLJH010000008.1"/>
</dbReference>
<dbReference type="AlphaFoldDB" id="A0A9X1YNS0"/>
<dbReference type="PANTHER" id="PTHR32309">
    <property type="entry name" value="TYROSINE-PROTEIN KINASE"/>
    <property type="match status" value="1"/>
</dbReference>
<feature type="transmembrane region" description="Helical" evidence="6">
    <location>
        <begin position="30"/>
        <end position="49"/>
    </location>
</feature>
<gene>
    <name evidence="8" type="ORF">LPC04_21775</name>
</gene>
<dbReference type="InterPro" id="IPR050445">
    <property type="entry name" value="Bact_polysacc_biosynth/exp"/>
</dbReference>
<accession>A0A9X1YNS0</accession>
<evidence type="ECO:0000256" key="2">
    <source>
        <dbReference type="ARBA" id="ARBA00022475"/>
    </source>
</evidence>
<dbReference type="Pfam" id="PF02706">
    <property type="entry name" value="Wzz"/>
    <property type="match status" value="1"/>
</dbReference>
<evidence type="ECO:0000259" key="7">
    <source>
        <dbReference type="Pfam" id="PF02706"/>
    </source>
</evidence>
<keyword evidence="2" id="KW-1003">Cell membrane</keyword>
<dbReference type="EMBL" id="JAJLJH010000008">
    <property type="protein sequence ID" value="MCK9688345.1"/>
    <property type="molecule type" value="Genomic_DNA"/>
</dbReference>